<organism evidence="15 16">
    <name type="scientific">Bradyrhizobium nitroreducens</name>
    <dbReference type="NCBI Taxonomy" id="709803"/>
    <lineage>
        <taxon>Bacteria</taxon>
        <taxon>Pseudomonadati</taxon>
        <taxon>Pseudomonadota</taxon>
        <taxon>Alphaproteobacteria</taxon>
        <taxon>Hyphomicrobiales</taxon>
        <taxon>Nitrobacteraceae</taxon>
        <taxon>Bradyrhizobium</taxon>
    </lineage>
</organism>
<sequence>MTIESTAPSYAPLLRWIHWTTAILFIIAMLIGLYCGLQSPGTSPRRELLEVHKSLGETLLFLTILRLLVRAVTKAPSMPHDSSAFVRLAAGLNHLVLYGLLVAMPVTGYLFSSAGGYRLKYFGMFDLPRLFAGNQVVAHLGEAVHGVLAWLVYATVAAHIGATFWHAVVKKDDTLARMLPPRSAAGSVNDGS</sequence>
<evidence type="ECO:0000259" key="14">
    <source>
        <dbReference type="Pfam" id="PF01292"/>
    </source>
</evidence>
<keyword evidence="4" id="KW-1003">Cell membrane</keyword>
<dbReference type="Gene3D" id="1.20.950.20">
    <property type="entry name" value="Transmembrane di-heme cytochromes, Chain C"/>
    <property type="match status" value="1"/>
</dbReference>
<feature type="domain" description="Cytochrome b561 bacterial/Ni-hydrogenase" evidence="14">
    <location>
        <begin position="10"/>
        <end position="180"/>
    </location>
</feature>
<feature type="transmembrane region" description="Helical" evidence="13">
    <location>
        <begin position="16"/>
        <end position="37"/>
    </location>
</feature>
<evidence type="ECO:0000256" key="3">
    <source>
        <dbReference type="ARBA" id="ARBA00022448"/>
    </source>
</evidence>
<dbReference type="GO" id="GO:0046872">
    <property type="term" value="F:metal ion binding"/>
    <property type="evidence" value="ECO:0007669"/>
    <property type="project" value="UniProtKB-KW"/>
</dbReference>
<keyword evidence="7" id="KW-0479">Metal-binding</keyword>
<dbReference type="GO" id="GO:0020037">
    <property type="term" value="F:heme binding"/>
    <property type="evidence" value="ECO:0007669"/>
    <property type="project" value="TreeGrafter"/>
</dbReference>
<evidence type="ECO:0000256" key="5">
    <source>
        <dbReference type="ARBA" id="ARBA00022617"/>
    </source>
</evidence>
<dbReference type="EMBL" id="LFJC01000003">
    <property type="protein sequence ID" value="PIT01642.1"/>
    <property type="molecule type" value="Genomic_DNA"/>
</dbReference>
<reference evidence="15 16" key="1">
    <citation type="submission" date="2015-06" db="EMBL/GenBank/DDBJ databases">
        <title>Comparative genome analysis of nirS-carrying Bradyrhizobium sp. strains.</title>
        <authorList>
            <person name="Ishii S."/>
            <person name="Jang J."/>
            <person name="Nishizawa T."/>
            <person name="Senoo K."/>
        </authorList>
    </citation>
    <scope>NUCLEOTIDE SEQUENCE [LARGE SCALE GENOMIC DNA]</scope>
    <source>
        <strain evidence="15 16">TSA1</strain>
    </source>
</reference>
<evidence type="ECO:0000313" key="15">
    <source>
        <dbReference type="EMBL" id="PIT01642.1"/>
    </source>
</evidence>
<keyword evidence="10" id="KW-0408">Iron</keyword>
<protein>
    <submittedName>
        <fullName evidence="15">Cytochrome B561</fullName>
    </submittedName>
</protein>
<dbReference type="PANTHER" id="PTHR30529">
    <property type="entry name" value="CYTOCHROME B561"/>
    <property type="match status" value="1"/>
</dbReference>
<evidence type="ECO:0000256" key="11">
    <source>
        <dbReference type="ARBA" id="ARBA00023136"/>
    </source>
</evidence>
<keyword evidence="3" id="KW-0813">Transport</keyword>
<name>A0A2M6UAJ6_9BRAD</name>
<evidence type="ECO:0000256" key="6">
    <source>
        <dbReference type="ARBA" id="ARBA00022692"/>
    </source>
</evidence>
<evidence type="ECO:0000256" key="8">
    <source>
        <dbReference type="ARBA" id="ARBA00022982"/>
    </source>
</evidence>
<dbReference type="RefSeq" id="WP_100176854.1">
    <property type="nucleotide sequence ID" value="NZ_LFJC01000003.1"/>
</dbReference>
<comment type="similarity">
    <text evidence="12">Belongs to the cytochrome b561 family.</text>
</comment>
<keyword evidence="6 13" id="KW-0812">Transmembrane</keyword>
<comment type="caution">
    <text evidence="15">The sequence shown here is derived from an EMBL/GenBank/DDBJ whole genome shotgun (WGS) entry which is preliminary data.</text>
</comment>
<dbReference type="InterPro" id="IPR016174">
    <property type="entry name" value="Di-haem_cyt_TM"/>
</dbReference>
<gene>
    <name evidence="15" type="ORF">TSA1_13305</name>
</gene>
<dbReference type="InterPro" id="IPR011577">
    <property type="entry name" value="Cyt_b561_bac/Ni-Hgenase"/>
</dbReference>
<feature type="transmembrane region" description="Helical" evidence="13">
    <location>
        <begin position="95"/>
        <end position="119"/>
    </location>
</feature>
<evidence type="ECO:0000256" key="7">
    <source>
        <dbReference type="ARBA" id="ARBA00022723"/>
    </source>
</evidence>
<evidence type="ECO:0000256" key="4">
    <source>
        <dbReference type="ARBA" id="ARBA00022475"/>
    </source>
</evidence>
<dbReference type="PANTHER" id="PTHR30529:SF1">
    <property type="entry name" value="CYTOCHROME B561 HOMOLOG 2"/>
    <property type="match status" value="1"/>
</dbReference>
<keyword evidence="11 13" id="KW-0472">Membrane</keyword>
<dbReference type="SUPFAM" id="SSF81342">
    <property type="entry name" value="Transmembrane di-heme cytochromes"/>
    <property type="match status" value="1"/>
</dbReference>
<evidence type="ECO:0000313" key="16">
    <source>
        <dbReference type="Proteomes" id="UP000228930"/>
    </source>
</evidence>
<evidence type="ECO:0000256" key="13">
    <source>
        <dbReference type="SAM" id="Phobius"/>
    </source>
</evidence>
<dbReference type="AlphaFoldDB" id="A0A2M6UAJ6"/>
<dbReference type="GO" id="GO:0022904">
    <property type="term" value="P:respiratory electron transport chain"/>
    <property type="evidence" value="ECO:0007669"/>
    <property type="project" value="InterPro"/>
</dbReference>
<evidence type="ECO:0000256" key="2">
    <source>
        <dbReference type="ARBA" id="ARBA00004651"/>
    </source>
</evidence>
<comment type="subcellular location">
    <subcellularLocation>
        <location evidence="2">Cell membrane</location>
        <topology evidence="2">Multi-pass membrane protein</topology>
    </subcellularLocation>
</comment>
<dbReference type="GO" id="GO:0005886">
    <property type="term" value="C:plasma membrane"/>
    <property type="evidence" value="ECO:0007669"/>
    <property type="project" value="UniProtKB-SubCell"/>
</dbReference>
<dbReference type="InterPro" id="IPR052168">
    <property type="entry name" value="Cytochrome_b561_oxidase"/>
</dbReference>
<dbReference type="GO" id="GO:0009055">
    <property type="term" value="F:electron transfer activity"/>
    <property type="evidence" value="ECO:0007669"/>
    <property type="project" value="InterPro"/>
</dbReference>
<accession>A0A2M6UAJ6</accession>
<keyword evidence="16" id="KW-1185">Reference proteome</keyword>
<evidence type="ECO:0000256" key="10">
    <source>
        <dbReference type="ARBA" id="ARBA00023004"/>
    </source>
</evidence>
<dbReference type="Pfam" id="PF01292">
    <property type="entry name" value="Ni_hydr_CYTB"/>
    <property type="match status" value="1"/>
</dbReference>
<evidence type="ECO:0000256" key="9">
    <source>
        <dbReference type="ARBA" id="ARBA00022989"/>
    </source>
</evidence>
<comment type="cofactor">
    <cofactor evidence="1">
        <name>heme b</name>
        <dbReference type="ChEBI" id="CHEBI:60344"/>
    </cofactor>
</comment>
<evidence type="ECO:0000256" key="1">
    <source>
        <dbReference type="ARBA" id="ARBA00001970"/>
    </source>
</evidence>
<keyword evidence="5" id="KW-0349">Heme</keyword>
<evidence type="ECO:0000256" key="12">
    <source>
        <dbReference type="ARBA" id="ARBA00037975"/>
    </source>
</evidence>
<keyword evidence="8" id="KW-0249">Electron transport</keyword>
<proteinExistence type="inferred from homology"/>
<dbReference type="Proteomes" id="UP000228930">
    <property type="component" value="Unassembled WGS sequence"/>
</dbReference>
<keyword evidence="9 13" id="KW-1133">Transmembrane helix</keyword>